<organism evidence="11 12">
    <name type="scientific">Confluentibacter flavum</name>
    <dbReference type="NCBI Taxonomy" id="1909700"/>
    <lineage>
        <taxon>Bacteria</taxon>
        <taxon>Pseudomonadati</taxon>
        <taxon>Bacteroidota</taxon>
        <taxon>Flavobacteriia</taxon>
        <taxon>Flavobacteriales</taxon>
        <taxon>Flavobacteriaceae</taxon>
        <taxon>Confluentibacter</taxon>
    </lineage>
</organism>
<dbReference type="Proteomes" id="UP000233435">
    <property type="component" value="Unassembled WGS sequence"/>
</dbReference>
<dbReference type="Pfam" id="PF10029">
    <property type="entry name" value="DUF2271"/>
    <property type="match status" value="1"/>
</dbReference>
<evidence type="ECO:0000256" key="2">
    <source>
        <dbReference type="ARBA" id="ARBA00011955"/>
    </source>
</evidence>
<evidence type="ECO:0000256" key="5">
    <source>
        <dbReference type="ARBA" id="ARBA00022679"/>
    </source>
</evidence>
<evidence type="ECO:0000256" key="3">
    <source>
        <dbReference type="ARBA" id="ARBA00016337"/>
    </source>
</evidence>
<dbReference type="SUPFAM" id="SSF143631">
    <property type="entry name" value="ApbE-like"/>
    <property type="match status" value="1"/>
</dbReference>
<evidence type="ECO:0000256" key="9">
    <source>
        <dbReference type="ARBA" id="ARBA00031306"/>
    </source>
</evidence>
<dbReference type="InterPro" id="IPR014469">
    <property type="entry name" value="DUF2271"/>
</dbReference>
<dbReference type="PANTHER" id="PTHR30040:SF2">
    <property type="entry name" value="FAD:PROTEIN FMN TRANSFERASE"/>
    <property type="match status" value="1"/>
</dbReference>
<dbReference type="EMBL" id="PJEO01000016">
    <property type="protein sequence ID" value="PKQ45884.1"/>
    <property type="molecule type" value="Genomic_DNA"/>
</dbReference>
<dbReference type="GO" id="GO:0046872">
    <property type="term" value="F:metal ion binding"/>
    <property type="evidence" value="ECO:0007669"/>
    <property type="project" value="UniProtKB-KW"/>
</dbReference>
<dbReference type="Gene3D" id="2.60.40.4070">
    <property type="match status" value="1"/>
</dbReference>
<keyword evidence="4" id="KW-0285">Flavoprotein</keyword>
<dbReference type="PANTHER" id="PTHR30040">
    <property type="entry name" value="THIAMINE BIOSYNTHESIS LIPOPROTEIN APBE"/>
    <property type="match status" value="1"/>
</dbReference>
<dbReference type="InterPro" id="IPR003374">
    <property type="entry name" value="ApbE-like_sf"/>
</dbReference>
<evidence type="ECO:0000256" key="6">
    <source>
        <dbReference type="ARBA" id="ARBA00022723"/>
    </source>
</evidence>
<evidence type="ECO:0000313" key="12">
    <source>
        <dbReference type="Proteomes" id="UP000233435"/>
    </source>
</evidence>
<keyword evidence="12" id="KW-1185">Reference proteome</keyword>
<dbReference type="InterPro" id="IPR024932">
    <property type="entry name" value="ApbE"/>
</dbReference>
<keyword evidence="6" id="KW-0479">Metal-binding</keyword>
<evidence type="ECO:0000256" key="1">
    <source>
        <dbReference type="ARBA" id="ARBA00001946"/>
    </source>
</evidence>
<comment type="catalytic activity">
    <reaction evidence="10">
        <text>L-threonyl-[protein] + FAD = FMN-L-threonyl-[protein] + AMP + H(+)</text>
        <dbReference type="Rhea" id="RHEA:36847"/>
        <dbReference type="Rhea" id="RHEA-COMP:11060"/>
        <dbReference type="Rhea" id="RHEA-COMP:11061"/>
        <dbReference type="ChEBI" id="CHEBI:15378"/>
        <dbReference type="ChEBI" id="CHEBI:30013"/>
        <dbReference type="ChEBI" id="CHEBI:57692"/>
        <dbReference type="ChEBI" id="CHEBI:74257"/>
        <dbReference type="ChEBI" id="CHEBI:456215"/>
        <dbReference type="EC" id="2.7.1.180"/>
    </reaction>
</comment>
<keyword evidence="8" id="KW-0460">Magnesium</keyword>
<evidence type="ECO:0000313" key="11">
    <source>
        <dbReference type="EMBL" id="PKQ45884.1"/>
    </source>
</evidence>
<evidence type="ECO:0000256" key="8">
    <source>
        <dbReference type="ARBA" id="ARBA00022842"/>
    </source>
</evidence>
<dbReference type="RefSeq" id="WP_106658911.1">
    <property type="nucleotide sequence ID" value="NZ_PJEO01000016.1"/>
</dbReference>
<keyword evidence="5" id="KW-0808">Transferase</keyword>
<sequence length="506" mass="57055">MYTTLKKKTLFLLFFFAIITLTSWKLPIKNKEKNSTVFISHFENILGTSFEMKIKTTSSKQAAIAEKTALNEINRLSKILSAYDAQSEFSIWMRTQNTPVKASKEFIEVLGLFDTWKNNTNGAINPAFEVVSQVWKTAENTQILPSKNDLQTASNTANQTHWNIDYKNGTITHLTNAPLKLNTFVKSYIINHATKKVMANTGVEGMVMNIGGDIFVSGNQYETIEIANPKASAINDAALDIVKIQNKFIATSGNYKRGHLIKDEWYSHIINPKTGLPADNIISATVIANNATDAGALATAFNIMTIEESTQLARQFPDVAYLIINKDGNRIESDNWESVEVIKQSNTNITITKDGQWDPAYELIIHLELAQFNGPYRRSFVAIWIEDKDKAPVRNLMIWYNKPKWLRDLKAWYRANYATFNVESQTINSISSATRPAGNYAIKWDGKNDNGEYVNEGTYTVNIEVVREHGTYQLITQDIKINNKANKIELAKNPEVASASLEIKKK</sequence>
<dbReference type="AlphaFoldDB" id="A0A2N3HLX4"/>
<gene>
    <name evidence="11" type="ORF">CSW08_05525</name>
</gene>
<accession>A0A2N3HLX4</accession>
<evidence type="ECO:0000256" key="7">
    <source>
        <dbReference type="ARBA" id="ARBA00022827"/>
    </source>
</evidence>
<evidence type="ECO:0000256" key="10">
    <source>
        <dbReference type="ARBA" id="ARBA00048540"/>
    </source>
</evidence>
<dbReference type="GO" id="GO:0016740">
    <property type="term" value="F:transferase activity"/>
    <property type="evidence" value="ECO:0007669"/>
    <property type="project" value="UniProtKB-KW"/>
</dbReference>
<reference evidence="11 12" key="1">
    <citation type="submission" date="2017-12" db="EMBL/GenBank/DDBJ databases">
        <title>Confluentibacter flavum sp. nov., isolated from the saline lake.</title>
        <authorList>
            <person name="Yu L."/>
        </authorList>
    </citation>
    <scope>NUCLEOTIDE SEQUENCE [LARGE SCALE GENOMIC DNA]</scope>
    <source>
        <strain evidence="11 12">3B</strain>
    </source>
</reference>
<protein>
    <recommendedName>
        <fullName evidence="3">FAD:protein FMN transferase</fullName>
        <ecNumber evidence="2">2.7.1.180</ecNumber>
    </recommendedName>
    <alternativeName>
        <fullName evidence="9">Flavin transferase</fullName>
    </alternativeName>
</protein>
<dbReference type="EC" id="2.7.1.180" evidence="2"/>
<dbReference type="Gene3D" id="3.10.520.10">
    <property type="entry name" value="ApbE-like domains"/>
    <property type="match status" value="1"/>
</dbReference>
<evidence type="ECO:0000256" key="4">
    <source>
        <dbReference type="ARBA" id="ARBA00022630"/>
    </source>
</evidence>
<keyword evidence="7" id="KW-0274">FAD</keyword>
<dbReference type="Pfam" id="PF02424">
    <property type="entry name" value="ApbE"/>
    <property type="match status" value="1"/>
</dbReference>
<comment type="caution">
    <text evidence="11">The sequence shown here is derived from an EMBL/GenBank/DDBJ whole genome shotgun (WGS) entry which is preliminary data.</text>
</comment>
<proteinExistence type="predicted"/>
<dbReference type="OrthoDB" id="9778595at2"/>
<comment type="cofactor">
    <cofactor evidence="1">
        <name>Mg(2+)</name>
        <dbReference type="ChEBI" id="CHEBI:18420"/>
    </cofactor>
</comment>
<name>A0A2N3HLX4_9FLAO</name>